<evidence type="ECO:0000313" key="1">
    <source>
        <dbReference type="EMBL" id="AOM63348.1"/>
    </source>
</evidence>
<dbReference type="KEGG" id="vg:37618398"/>
<dbReference type="GeneID" id="37618398"/>
<sequence length="171" mass="19785">MSNIFFYSPRCKYCIKCLKTIQPYKDEFNFLEYVNVHETYKSLPKIIKHVPTVVISERDNGNNNEVLILEGKEVIRWIHDIIGNIETGGKNHNSISNEPGKQQQQKEFLSAHDLKPMSSTGTYSSINSINKNLSDTINYENIRSIMPMDQKLSITPDMISAKRNEEIQNFR</sequence>
<evidence type="ECO:0000313" key="2">
    <source>
        <dbReference type="Proteomes" id="UP000232488"/>
    </source>
</evidence>
<accession>A0A1C9C4X9</accession>
<organism evidence="1 2">
    <name type="scientific">Heterosigma akashiwo virus 01</name>
    <name type="common">HaV01</name>
    <dbReference type="NCBI Taxonomy" id="97195"/>
    <lineage>
        <taxon>Viruses</taxon>
        <taxon>Varidnaviria</taxon>
        <taxon>Bamfordvirae</taxon>
        <taxon>Nucleocytoviricota</taxon>
        <taxon>Megaviricetes</taxon>
        <taxon>Algavirales</taxon>
        <taxon>Phycodnaviridae</taxon>
        <taxon>Raphidovirus</taxon>
        <taxon>Raphidovirus japonicum</taxon>
    </lineage>
</organism>
<organismHost>
    <name type="scientific">Heterosigma akashiwo</name>
    <name type="common">Chromophytic alga</name>
    <name type="synonym">Heterosigma carterae</name>
    <dbReference type="NCBI Taxonomy" id="2829"/>
</organismHost>
<name>A0A1C9C4X9_HAV01</name>
<evidence type="ECO:0008006" key="3">
    <source>
        <dbReference type="Google" id="ProtNLM"/>
    </source>
</evidence>
<proteinExistence type="predicted"/>
<protein>
    <recommendedName>
        <fullName evidence="3">Glutaredoxin domain-containing protein</fullName>
    </recommendedName>
</protein>
<reference evidence="1 2" key="1">
    <citation type="submission" date="2016-03" db="EMBL/GenBank/DDBJ databases">
        <title>Genome sequences of a Phycodnavirus, Heterosigma akashiwo virus strain 53.</title>
        <authorList>
            <person name="Ueki S."/>
            <person name="Ogura Y."/>
            <person name="Hayashi T."/>
        </authorList>
    </citation>
    <scope>NUCLEOTIDE SEQUENCE [LARGE SCALE GENOMIC DNA]</scope>
    <source>
        <strain evidence="1">HaV53</strain>
    </source>
</reference>
<dbReference type="RefSeq" id="YP_009507414.1">
    <property type="nucleotide sequence ID" value="NC_038553.1"/>
</dbReference>
<dbReference type="Proteomes" id="UP000232488">
    <property type="component" value="Segment"/>
</dbReference>
<dbReference type="EMBL" id="KX008963">
    <property type="protein sequence ID" value="AOM63348.1"/>
    <property type="molecule type" value="Genomic_DNA"/>
</dbReference>
<gene>
    <name evidence="1" type="primary">HaV53_ORF17</name>
</gene>
<keyword evidence="2" id="KW-1185">Reference proteome</keyword>